<dbReference type="PANTHER" id="PTHR43289">
    <property type="entry name" value="MITOGEN-ACTIVATED PROTEIN KINASE KINASE KINASE 20-RELATED"/>
    <property type="match status" value="1"/>
</dbReference>
<evidence type="ECO:0000256" key="6">
    <source>
        <dbReference type="SAM" id="Phobius"/>
    </source>
</evidence>
<keyword evidence="8" id="KW-0723">Serine/threonine-protein kinase</keyword>
<dbReference type="HOGENOM" id="CLU_326191_0_0_7"/>
<evidence type="ECO:0000256" key="3">
    <source>
        <dbReference type="ARBA" id="ARBA00022777"/>
    </source>
</evidence>
<feature type="region of interest" description="Disordered" evidence="5">
    <location>
        <begin position="440"/>
        <end position="459"/>
    </location>
</feature>
<keyword evidence="4" id="KW-0067">ATP-binding</keyword>
<name>D0LL48_HALO1</name>
<organism evidence="8 9">
    <name type="scientific">Haliangium ochraceum (strain DSM 14365 / JCM 11303 / SMP-2)</name>
    <dbReference type="NCBI Taxonomy" id="502025"/>
    <lineage>
        <taxon>Bacteria</taxon>
        <taxon>Pseudomonadati</taxon>
        <taxon>Myxococcota</taxon>
        <taxon>Polyangia</taxon>
        <taxon>Haliangiales</taxon>
        <taxon>Kofleriaceae</taxon>
        <taxon>Haliangium</taxon>
    </lineage>
</organism>
<feature type="transmembrane region" description="Helical" evidence="6">
    <location>
        <begin position="712"/>
        <end position="735"/>
    </location>
</feature>
<evidence type="ECO:0000256" key="1">
    <source>
        <dbReference type="ARBA" id="ARBA00022679"/>
    </source>
</evidence>
<keyword evidence="9" id="KW-1185">Reference proteome</keyword>
<proteinExistence type="predicted"/>
<dbReference type="SUPFAM" id="SSF56112">
    <property type="entry name" value="Protein kinase-like (PK-like)"/>
    <property type="match status" value="1"/>
</dbReference>
<keyword evidence="1" id="KW-0808">Transferase</keyword>
<evidence type="ECO:0000313" key="8">
    <source>
        <dbReference type="EMBL" id="ACY18544.1"/>
    </source>
</evidence>
<dbReference type="InterPro" id="IPR008266">
    <property type="entry name" value="Tyr_kinase_AS"/>
</dbReference>
<evidence type="ECO:0000256" key="2">
    <source>
        <dbReference type="ARBA" id="ARBA00022741"/>
    </source>
</evidence>
<evidence type="ECO:0000256" key="4">
    <source>
        <dbReference type="ARBA" id="ARBA00022840"/>
    </source>
</evidence>
<dbReference type="InterPro" id="IPR013229">
    <property type="entry name" value="PEGA"/>
</dbReference>
<dbReference type="EMBL" id="CP001804">
    <property type="protein sequence ID" value="ACY18544.1"/>
    <property type="molecule type" value="Genomic_DNA"/>
</dbReference>
<dbReference type="GO" id="GO:0004674">
    <property type="term" value="F:protein serine/threonine kinase activity"/>
    <property type="evidence" value="ECO:0007669"/>
    <property type="project" value="UniProtKB-KW"/>
</dbReference>
<dbReference type="Pfam" id="PF08308">
    <property type="entry name" value="PEGA"/>
    <property type="match status" value="1"/>
</dbReference>
<dbReference type="Gene3D" id="1.10.510.10">
    <property type="entry name" value="Transferase(Phosphotransferase) domain 1"/>
    <property type="match status" value="1"/>
</dbReference>
<dbReference type="InterPro" id="IPR000719">
    <property type="entry name" value="Prot_kinase_dom"/>
</dbReference>
<sequence>MAERQFGPYRLVQQVAVGGMAEIYLAKARGIAGFEKFVALKMIHPNFSLDENFIEMLVDEAKISVQLQHVNIAQTFDLGRVDDTYYITMEFVDGADLYKILVRAAERSITMPVDVAAFIAKEMANGLDAAHRQRDMSGEPLNIVHRDVSPQNVLVSYAGEVKLVDFGIAKATMKVRQTAVGVIKGKYYYMSPEQAWGEAVDHRTDIFSTGVVLYEALTGRMLYQEDDIHRLLQQVRNANIEPPTRRRRDIPPQLERIVMRALAKDREERYQSAGDMATDLERFLHVYSPVFTGSKLAAFYRQVLEEDEAPNSERFAEAKPAAKKPSLDIPMHTMRLEPAQILNESDDFIDENSIIFDTNERGGSLHDASGPGGKFSTSAHTFSGVESDFPGDIDDLDNIEEQTLVSGIPGFGMGNSNMPSAGGDDFEATLVGDMGGGGFDEGVTLNTGGMDPASDEGTLLQGSGRAIQEQLRRANNLPPLGAPAQQSKAPQAKAPPPRPPRPPTRPGRTGAKAQPPAKPAARPTRQSKPGARGRGAANPVQAANVPKPSISFTGGPRRSRKTPADGTPGPSLLSALVPNDSAAPVRRDAPAPADSGPSPAAAGPGPSAPGQPGPQTAGHPASGPQTAEQPAAGAPGQQLAGQPAPGQPGNGYAPGGFGQAPGATGQGPTVGAPYHFTALPQGVQPNTFTGQLRALELTEAPERFKVGRKAPAWLLGALLVAACVAAGVGLGIFLLSDKAEDASLQIESMPSGAKVTINGMLQDEPTPLRFPAKLGTRYAIDFEKGGFQTKHHEVLVPNEARVYRVSVTLQRIRGSAEILSEPPNAEIWLNNALQGRAPRTLKGLDPDSEYSLELRHKGYKPHTQSLVWPEGQTELRLEIKLQK</sequence>
<dbReference type="PROSITE" id="PS50011">
    <property type="entry name" value="PROTEIN_KINASE_DOM"/>
    <property type="match status" value="1"/>
</dbReference>
<accession>D0LL48</accession>
<reference evidence="8 9" key="1">
    <citation type="journal article" date="2010" name="Stand. Genomic Sci.">
        <title>Complete genome sequence of Haliangium ochraceum type strain (SMP-2).</title>
        <authorList>
            <consortium name="US DOE Joint Genome Institute (JGI-PGF)"/>
            <person name="Ivanova N."/>
            <person name="Daum C."/>
            <person name="Lang E."/>
            <person name="Abt B."/>
            <person name="Kopitz M."/>
            <person name="Saunders E."/>
            <person name="Lapidus A."/>
            <person name="Lucas S."/>
            <person name="Glavina Del Rio T."/>
            <person name="Nolan M."/>
            <person name="Tice H."/>
            <person name="Copeland A."/>
            <person name="Cheng J.F."/>
            <person name="Chen F."/>
            <person name="Bruce D."/>
            <person name="Goodwin L."/>
            <person name="Pitluck S."/>
            <person name="Mavromatis K."/>
            <person name="Pati A."/>
            <person name="Mikhailova N."/>
            <person name="Chen A."/>
            <person name="Palaniappan K."/>
            <person name="Land M."/>
            <person name="Hauser L."/>
            <person name="Chang Y.J."/>
            <person name="Jeffries C.D."/>
            <person name="Detter J.C."/>
            <person name="Brettin T."/>
            <person name="Rohde M."/>
            <person name="Goker M."/>
            <person name="Bristow J."/>
            <person name="Markowitz V."/>
            <person name="Eisen J.A."/>
            <person name="Hugenholtz P."/>
            <person name="Kyrpides N.C."/>
            <person name="Klenk H.P."/>
        </authorList>
    </citation>
    <scope>NUCLEOTIDE SEQUENCE [LARGE SCALE GENOMIC DNA]</scope>
    <source>
        <strain evidence="9">DSM 14365 / CIP 107738 / JCM 11303 / AJ 13395 / SMP-2</strain>
    </source>
</reference>
<dbReference type="KEGG" id="hoh:Hoch_6069"/>
<feature type="compositionally biased region" description="Low complexity" evidence="5">
    <location>
        <begin position="580"/>
        <end position="605"/>
    </location>
</feature>
<feature type="compositionally biased region" description="Pro residues" evidence="5">
    <location>
        <begin position="493"/>
        <end position="505"/>
    </location>
</feature>
<feature type="compositionally biased region" description="Low complexity" evidence="5">
    <location>
        <begin position="506"/>
        <end position="526"/>
    </location>
</feature>
<dbReference type="Pfam" id="PF00069">
    <property type="entry name" value="Pkinase"/>
    <property type="match status" value="1"/>
</dbReference>
<dbReference type="PANTHER" id="PTHR43289:SF34">
    <property type="entry name" value="SERINE_THREONINE-PROTEIN KINASE YBDM-RELATED"/>
    <property type="match status" value="1"/>
</dbReference>
<protein>
    <submittedName>
        <fullName evidence="8">Serine/threonine protein kinase</fullName>
    </submittedName>
</protein>
<feature type="compositionally biased region" description="Low complexity" evidence="5">
    <location>
        <begin position="482"/>
        <end position="492"/>
    </location>
</feature>
<dbReference type="CDD" id="cd14014">
    <property type="entry name" value="STKc_PknB_like"/>
    <property type="match status" value="1"/>
</dbReference>
<evidence type="ECO:0000313" key="9">
    <source>
        <dbReference type="Proteomes" id="UP000001880"/>
    </source>
</evidence>
<dbReference type="eggNOG" id="COG3266">
    <property type="taxonomic scope" value="Bacteria"/>
</dbReference>
<dbReference type="InterPro" id="IPR011009">
    <property type="entry name" value="Kinase-like_dom_sf"/>
</dbReference>
<evidence type="ECO:0000259" key="7">
    <source>
        <dbReference type="PROSITE" id="PS50011"/>
    </source>
</evidence>
<keyword evidence="6" id="KW-0472">Membrane</keyword>
<feature type="domain" description="Protein kinase" evidence="7">
    <location>
        <begin position="9"/>
        <end position="284"/>
    </location>
</feature>
<keyword evidence="3 8" id="KW-0418">Kinase</keyword>
<evidence type="ECO:0000256" key="5">
    <source>
        <dbReference type="SAM" id="MobiDB-lite"/>
    </source>
</evidence>
<keyword evidence="6" id="KW-0812">Transmembrane</keyword>
<dbReference type="RefSeq" id="WP_012831136.1">
    <property type="nucleotide sequence ID" value="NC_013440.1"/>
</dbReference>
<dbReference type="AlphaFoldDB" id="D0LL48"/>
<feature type="compositionally biased region" description="Gly residues" evidence="5">
    <location>
        <begin position="648"/>
        <end position="659"/>
    </location>
</feature>
<keyword evidence="2" id="KW-0547">Nucleotide-binding</keyword>
<dbReference type="PROSITE" id="PS00109">
    <property type="entry name" value="PROTEIN_KINASE_TYR"/>
    <property type="match status" value="1"/>
</dbReference>
<keyword evidence="6" id="KW-1133">Transmembrane helix</keyword>
<feature type="region of interest" description="Disordered" evidence="5">
    <location>
        <begin position="476"/>
        <end position="678"/>
    </location>
</feature>
<dbReference type="STRING" id="502025.Hoch_6069"/>
<feature type="compositionally biased region" description="Low complexity" evidence="5">
    <location>
        <begin position="613"/>
        <end position="644"/>
    </location>
</feature>
<dbReference type="Proteomes" id="UP000001880">
    <property type="component" value="Chromosome"/>
</dbReference>
<gene>
    <name evidence="8" type="ordered locus">Hoch_6069</name>
</gene>
<dbReference type="Gene3D" id="3.30.200.20">
    <property type="entry name" value="Phosphorylase Kinase, domain 1"/>
    <property type="match status" value="1"/>
</dbReference>
<dbReference type="GO" id="GO:0005524">
    <property type="term" value="F:ATP binding"/>
    <property type="evidence" value="ECO:0007669"/>
    <property type="project" value="UniProtKB-KW"/>
</dbReference>
<dbReference type="OrthoDB" id="9801841at2"/>
<dbReference type="eggNOG" id="COG0515">
    <property type="taxonomic scope" value="Bacteria"/>
</dbReference>